<evidence type="ECO:0000256" key="2">
    <source>
        <dbReference type="SAM" id="SignalP"/>
    </source>
</evidence>
<feature type="transmembrane region" description="Helical" evidence="1">
    <location>
        <begin position="30"/>
        <end position="50"/>
    </location>
</feature>
<sequence>MIFLLLLLLVFSTYLAHVLSQSHFDSEGSSFRLRCAVTFLMYVVGPLFFVSSINKVY</sequence>
<protein>
    <submittedName>
        <fullName evidence="3">Uncharacterized protein</fullName>
    </submittedName>
</protein>
<feature type="chain" id="PRO_5022820332" evidence="2">
    <location>
        <begin position="21"/>
        <end position="57"/>
    </location>
</feature>
<accession>A0A5D2Z8X0</accession>
<proteinExistence type="predicted"/>
<keyword evidence="1" id="KW-0812">Transmembrane</keyword>
<dbReference type="AlphaFoldDB" id="A0A5D2Z8X0"/>
<gene>
    <name evidence="3" type="ORF">E1A91_A05G183400v1</name>
</gene>
<keyword evidence="4" id="KW-1185">Reference proteome</keyword>
<reference evidence="3 4" key="1">
    <citation type="submission" date="2019-07" db="EMBL/GenBank/DDBJ databases">
        <title>WGS assembly of Gossypium mustelinum.</title>
        <authorList>
            <person name="Chen Z.J."/>
            <person name="Sreedasyam A."/>
            <person name="Ando A."/>
            <person name="Song Q."/>
            <person name="De L."/>
            <person name="Hulse-Kemp A."/>
            <person name="Ding M."/>
            <person name="Ye W."/>
            <person name="Kirkbride R."/>
            <person name="Jenkins J."/>
            <person name="Plott C."/>
            <person name="Lovell J."/>
            <person name="Lin Y.-M."/>
            <person name="Vaughn R."/>
            <person name="Liu B."/>
            <person name="Li W."/>
            <person name="Simpson S."/>
            <person name="Scheffler B."/>
            <person name="Saski C."/>
            <person name="Grover C."/>
            <person name="Hu G."/>
            <person name="Conover J."/>
            <person name="Carlson J."/>
            <person name="Shu S."/>
            <person name="Boston L."/>
            <person name="Williams M."/>
            <person name="Peterson D."/>
            <person name="Mcgee K."/>
            <person name="Jones D."/>
            <person name="Wendel J."/>
            <person name="Stelly D."/>
            <person name="Grimwood J."/>
            <person name="Schmutz J."/>
        </authorList>
    </citation>
    <scope>NUCLEOTIDE SEQUENCE [LARGE SCALE GENOMIC DNA]</scope>
    <source>
        <strain evidence="3">1408120.09</strain>
    </source>
</reference>
<dbReference type="EMBL" id="CM017640">
    <property type="protein sequence ID" value="TYJ34649.1"/>
    <property type="molecule type" value="Genomic_DNA"/>
</dbReference>
<evidence type="ECO:0000313" key="4">
    <source>
        <dbReference type="Proteomes" id="UP000323597"/>
    </source>
</evidence>
<dbReference type="Proteomes" id="UP000323597">
    <property type="component" value="Chromosome A05"/>
</dbReference>
<evidence type="ECO:0000313" key="3">
    <source>
        <dbReference type="EMBL" id="TYJ34649.1"/>
    </source>
</evidence>
<keyword evidence="2" id="KW-0732">Signal</keyword>
<keyword evidence="1" id="KW-1133">Transmembrane helix</keyword>
<feature type="signal peptide" evidence="2">
    <location>
        <begin position="1"/>
        <end position="20"/>
    </location>
</feature>
<evidence type="ECO:0000256" key="1">
    <source>
        <dbReference type="SAM" id="Phobius"/>
    </source>
</evidence>
<keyword evidence="1" id="KW-0472">Membrane</keyword>
<organism evidence="3 4">
    <name type="scientific">Gossypium mustelinum</name>
    <name type="common">Cotton</name>
    <name type="synonym">Gossypium caicoense</name>
    <dbReference type="NCBI Taxonomy" id="34275"/>
    <lineage>
        <taxon>Eukaryota</taxon>
        <taxon>Viridiplantae</taxon>
        <taxon>Streptophyta</taxon>
        <taxon>Embryophyta</taxon>
        <taxon>Tracheophyta</taxon>
        <taxon>Spermatophyta</taxon>
        <taxon>Magnoliopsida</taxon>
        <taxon>eudicotyledons</taxon>
        <taxon>Gunneridae</taxon>
        <taxon>Pentapetalae</taxon>
        <taxon>rosids</taxon>
        <taxon>malvids</taxon>
        <taxon>Malvales</taxon>
        <taxon>Malvaceae</taxon>
        <taxon>Malvoideae</taxon>
        <taxon>Gossypium</taxon>
    </lineage>
</organism>
<name>A0A5D2Z8X0_GOSMU</name>